<sequence>MAGDQRDSKHGQVTLVEYDAAWPKRYRAQAWLVREALGDAIMLLEHVGSTSVPGLVAKPVVDIVLAVDDSAAEPGYVPPLESQGFALRVREPNWHEHRMLKGGVDDVNLHVFSARCPEIERMLAFRDRLRSDSADRGLYATAKAELAAQRWDHLQDYADAKSAIVEEIVSRARAESPPVSPAP</sequence>
<dbReference type="RefSeq" id="WP_252621501.1">
    <property type="nucleotide sequence ID" value="NZ_CP099490.1"/>
</dbReference>
<reference evidence="1" key="1">
    <citation type="submission" date="2022-06" db="EMBL/GenBank/DDBJ databases">
        <title>Ornithinimicrobium JY.X270.</title>
        <authorList>
            <person name="Huang Y."/>
        </authorList>
    </citation>
    <scope>NUCLEOTIDE SEQUENCE</scope>
    <source>
        <strain evidence="1">JY.X270</strain>
    </source>
</reference>
<organism evidence="1 2">
    <name type="scientific">Ornithinimicrobium cryptoxanthini</name>
    <dbReference type="NCBI Taxonomy" id="2934161"/>
    <lineage>
        <taxon>Bacteria</taxon>
        <taxon>Bacillati</taxon>
        <taxon>Actinomycetota</taxon>
        <taxon>Actinomycetes</taxon>
        <taxon>Micrococcales</taxon>
        <taxon>Ornithinimicrobiaceae</taxon>
        <taxon>Ornithinimicrobium</taxon>
    </lineage>
</organism>
<evidence type="ECO:0000313" key="2">
    <source>
        <dbReference type="Proteomes" id="UP001056535"/>
    </source>
</evidence>
<keyword evidence="2" id="KW-1185">Reference proteome</keyword>
<protein>
    <submittedName>
        <fullName evidence="1">GrpB family protein</fullName>
    </submittedName>
</protein>
<dbReference type="Gene3D" id="3.30.460.10">
    <property type="entry name" value="Beta Polymerase, domain 2"/>
    <property type="match status" value="1"/>
</dbReference>
<dbReference type="PANTHER" id="PTHR34822:SF1">
    <property type="entry name" value="GRPB FAMILY PROTEIN"/>
    <property type="match status" value="1"/>
</dbReference>
<dbReference type="InterPro" id="IPR007344">
    <property type="entry name" value="GrpB/CoaE"/>
</dbReference>
<dbReference type="Pfam" id="PF04229">
    <property type="entry name" value="GrpB"/>
    <property type="match status" value="1"/>
</dbReference>
<dbReference type="EMBL" id="CP099490">
    <property type="protein sequence ID" value="USQ76798.1"/>
    <property type="molecule type" value="Genomic_DNA"/>
</dbReference>
<dbReference type="Proteomes" id="UP001056535">
    <property type="component" value="Chromosome"/>
</dbReference>
<dbReference type="InterPro" id="IPR043519">
    <property type="entry name" value="NT_sf"/>
</dbReference>
<accession>A0ABY4YJ30</accession>
<dbReference type="SUPFAM" id="SSF81301">
    <property type="entry name" value="Nucleotidyltransferase"/>
    <property type="match status" value="1"/>
</dbReference>
<name>A0ABY4YJ30_9MICO</name>
<dbReference type="PANTHER" id="PTHR34822">
    <property type="entry name" value="GRPB DOMAIN PROTEIN (AFU_ORTHOLOGUE AFUA_1G01530)"/>
    <property type="match status" value="1"/>
</dbReference>
<proteinExistence type="predicted"/>
<evidence type="ECO:0000313" key="1">
    <source>
        <dbReference type="EMBL" id="USQ76798.1"/>
    </source>
</evidence>
<gene>
    <name evidence="1" type="ORF">NF557_02380</name>
</gene>